<dbReference type="Pfam" id="PF00356">
    <property type="entry name" value="LacI"/>
    <property type="match status" value="1"/>
</dbReference>
<dbReference type="Gene3D" id="1.10.260.40">
    <property type="entry name" value="lambda repressor-like DNA-binding domains"/>
    <property type="match status" value="1"/>
</dbReference>
<comment type="caution">
    <text evidence="6">The sequence shown here is derived from an EMBL/GenBank/DDBJ whole genome shotgun (WGS) entry which is preliminary data.</text>
</comment>
<dbReference type="InterPro" id="IPR001387">
    <property type="entry name" value="Cro/C1-type_HTH"/>
</dbReference>
<dbReference type="Gene3D" id="3.40.50.2300">
    <property type="match status" value="2"/>
</dbReference>
<dbReference type="Proteomes" id="UP001148125">
    <property type="component" value="Unassembled WGS sequence"/>
</dbReference>
<proteinExistence type="predicted"/>
<evidence type="ECO:0000256" key="1">
    <source>
        <dbReference type="ARBA" id="ARBA00023015"/>
    </source>
</evidence>
<protein>
    <submittedName>
        <fullName evidence="6">LacI family transcriptional regulator</fullName>
    </submittedName>
</protein>
<dbReference type="PROSITE" id="PS50943">
    <property type="entry name" value="HTH_CROC1"/>
    <property type="match status" value="1"/>
</dbReference>
<evidence type="ECO:0000313" key="7">
    <source>
        <dbReference type="Proteomes" id="UP001148125"/>
    </source>
</evidence>
<sequence length="346" mass="38518">MEDHMTTIKDIAKAAGTSVTTVSRALNGHSDVSAKTMKHIKEIADRLNYSPNVVARSLVMKKSKTIGLLVSEISREGTKDNFTFEVLCGINDCAAEYEYDPILFNTNTSKQRIKSYTQLCRERKVDGVILQGMKKDDPYLIEVVESDIPCVLIDIPITGKNVGYVSTNNQLGARRAIEHLVELGHQHIGFINGHEQAYVSEERFKGYKQAIQEAGLELREEWVVNGQFSERTAEFTAKKLLATYPQITALFCASDLMALGAVRAANSLGRKVPDSLSIVGFDDIVLAQYASPALTTISQNKYLMGYQAANMLIGLLEEKETNKSVLIENQLIVRESTAENKLKEWY</sequence>
<accession>A0ABT5VHX1</accession>
<dbReference type="InterPro" id="IPR000843">
    <property type="entry name" value="HTH_LacI"/>
</dbReference>
<feature type="domain" description="HTH cro/C1-type" evidence="5">
    <location>
        <begin position="7"/>
        <end position="54"/>
    </location>
</feature>
<dbReference type="SUPFAM" id="SSF47413">
    <property type="entry name" value="lambda repressor-like DNA-binding domains"/>
    <property type="match status" value="1"/>
</dbReference>
<dbReference type="PROSITE" id="PS50932">
    <property type="entry name" value="HTH_LACI_2"/>
    <property type="match status" value="1"/>
</dbReference>
<dbReference type="Pfam" id="PF13377">
    <property type="entry name" value="Peripla_BP_3"/>
    <property type="match status" value="1"/>
</dbReference>
<keyword evidence="1" id="KW-0805">Transcription regulation</keyword>
<feature type="domain" description="HTH lacI-type" evidence="4">
    <location>
        <begin position="6"/>
        <end position="60"/>
    </location>
</feature>
<dbReference type="CDD" id="cd06267">
    <property type="entry name" value="PBP1_LacI_sugar_binding-like"/>
    <property type="match status" value="1"/>
</dbReference>
<reference evidence="6" key="1">
    <citation type="submission" date="2024-05" db="EMBL/GenBank/DDBJ databases">
        <title>Alkalihalobacillus sp. strain MEB203 novel alkaliphilic bacterium from Lonar Lake, India.</title>
        <authorList>
            <person name="Joshi A."/>
            <person name="Thite S."/>
            <person name="Mengade P."/>
        </authorList>
    </citation>
    <scope>NUCLEOTIDE SEQUENCE</scope>
    <source>
        <strain evidence="6">MEB 203</strain>
    </source>
</reference>
<evidence type="ECO:0000256" key="2">
    <source>
        <dbReference type="ARBA" id="ARBA00023125"/>
    </source>
</evidence>
<dbReference type="SUPFAM" id="SSF53822">
    <property type="entry name" value="Periplasmic binding protein-like I"/>
    <property type="match status" value="1"/>
</dbReference>
<organism evidence="6 7">
    <name type="scientific">Alkalihalobacterium chitinilyticum</name>
    <dbReference type="NCBI Taxonomy" id="2980103"/>
    <lineage>
        <taxon>Bacteria</taxon>
        <taxon>Bacillati</taxon>
        <taxon>Bacillota</taxon>
        <taxon>Bacilli</taxon>
        <taxon>Bacillales</taxon>
        <taxon>Bacillaceae</taxon>
        <taxon>Alkalihalobacterium</taxon>
    </lineage>
</organism>
<dbReference type="SMART" id="SM00354">
    <property type="entry name" value="HTH_LACI"/>
    <property type="match status" value="1"/>
</dbReference>
<dbReference type="InterPro" id="IPR028082">
    <property type="entry name" value="Peripla_BP_I"/>
</dbReference>
<evidence type="ECO:0000313" key="6">
    <source>
        <dbReference type="EMBL" id="MDE5415060.1"/>
    </source>
</evidence>
<keyword evidence="7" id="KW-1185">Reference proteome</keyword>
<evidence type="ECO:0000259" key="5">
    <source>
        <dbReference type="PROSITE" id="PS50943"/>
    </source>
</evidence>
<evidence type="ECO:0000256" key="3">
    <source>
        <dbReference type="ARBA" id="ARBA00023163"/>
    </source>
</evidence>
<dbReference type="CDD" id="cd01392">
    <property type="entry name" value="HTH_LacI"/>
    <property type="match status" value="1"/>
</dbReference>
<keyword evidence="2" id="KW-0238">DNA-binding</keyword>
<keyword evidence="3" id="KW-0804">Transcription</keyword>
<dbReference type="PANTHER" id="PTHR30146:SF109">
    <property type="entry name" value="HTH-TYPE TRANSCRIPTIONAL REGULATOR GALS"/>
    <property type="match status" value="1"/>
</dbReference>
<dbReference type="InterPro" id="IPR046335">
    <property type="entry name" value="LacI/GalR-like_sensor"/>
</dbReference>
<dbReference type="EMBL" id="JAOTPO010000013">
    <property type="protein sequence ID" value="MDE5415060.1"/>
    <property type="molecule type" value="Genomic_DNA"/>
</dbReference>
<name>A0ABT5VHX1_9BACI</name>
<dbReference type="PANTHER" id="PTHR30146">
    <property type="entry name" value="LACI-RELATED TRANSCRIPTIONAL REPRESSOR"/>
    <property type="match status" value="1"/>
</dbReference>
<dbReference type="RefSeq" id="WP_275119668.1">
    <property type="nucleotide sequence ID" value="NZ_JAOTPO010000013.1"/>
</dbReference>
<evidence type="ECO:0000259" key="4">
    <source>
        <dbReference type="PROSITE" id="PS50932"/>
    </source>
</evidence>
<gene>
    <name evidence="6" type="ORF">N7Z68_16985</name>
</gene>
<dbReference type="InterPro" id="IPR010982">
    <property type="entry name" value="Lambda_DNA-bd_dom_sf"/>
</dbReference>